<organism evidence="1 2">
    <name type="scientific">Candidatus Cryptobacteroides faecigallinarum</name>
    <dbReference type="NCBI Taxonomy" id="2840763"/>
    <lineage>
        <taxon>Bacteria</taxon>
        <taxon>Pseudomonadati</taxon>
        <taxon>Bacteroidota</taxon>
        <taxon>Bacteroidia</taxon>
        <taxon>Bacteroidales</taxon>
        <taxon>Candidatus Cryptobacteroides</taxon>
    </lineage>
</organism>
<reference evidence="1" key="1">
    <citation type="submission" date="2020-10" db="EMBL/GenBank/DDBJ databases">
        <authorList>
            <person name="Gilroy R."/>
        </authorList>
    </citation>
    <scope>NUCLEOTIDE SEQUENCE</scope>
    <source>
        <strain evidence="1">B1-13419</strain>
    </source>
</reference>
<dbReference type="InterPro" id="IPR008969">
    <property type="entry name" value="CarboxyPept-like_regulatory"/>
</dbReference>
<protein>
    <recommendedName>
        <fullName evidence="3">Outer membrane protein beta-barrel domain-containing protein</fullName>
    </recommendedName>
</protein>
<name>A0A9D9NIQ8_9BACT</name>
<gene>
    <name evidence="1" type="ORF">IAB91_04540</name>
</gene>
<evidence type="ECO:0000313" key="2">
    <source>
        <dbReference type="Proteomes" id="UP000823757"/>
    </source>
</evidence>
<dbReference type="SUPFAM" id="SSF56935">
    <property type="entry name" value="Porins"/>
    <property type="match status" value="1"/>
</dbReference>
<evidence type="ECO:0000313" key="1">
    <source>
        <dbReference type="EMBL" id="MBO8474543.1"/>
    </source>
</evidence>
<accession>A0A9D9NIQ8</accession>
<dbReference type="SUPFAM" id="SSF49464">
    <property type="entry name" value="Carboxypeptidase regulatory domain-like"/>
    <property type="match status" value="1"/>
</dbReference>
<dbReference type="AlphaFoldDB" id="A0A9D9NIQ8"/>
<evidence type="ECO:0008006" key="3">
    <source>
        <dbReference type="Google" id="ProtNLM"/>
    </source>
</evidence>
<dbReference type="Proteomes" id="UP000823757">
    <property type="component" value="Unassembled WGS sequence"/>
</dbReference>
<comment type="caution">
    <text evidence="1">The sequence shown here is derived from an EMBL/GenBank/DDBJ whole genome shotgun (WGS) entry which is preliminary data.</text>
</comment>
<proteinExistence type="predicted"/>
<sequence>MIFLFFSHLAFGQVAEKQSFLRTGANPFIQVTVVDKETGSRMEGAAVFLSYKTDTLKTVTNKNGAATFAVHPFGKADTVVVDISFLGYKKIRHLQAVKPDTFLEAMMEEDPQQLNAIIVKDDHIAMVRHGDTTVYNASAFTTMEGDRLVELLKKLPGITVSKSGVSAYGEPVSKILINGIMLFNSDIEAALEMVESEDVKKVRVYDEYAQDRLVERDTLGRKERVVDVETKRPFTKAQELVLLALGGVYVDNNADVADGFGGAEANWRSFEKDKPSYVLNAGLGHNYYTSGENTISRNPVDNAYAEFRVENRKQFKSRMSHMLDIALGKGSSESFSTDVYSPTASFQARTDTQTDESSNKTLQAQYMGSQGITVKKNSSFDFRWNFSYSRNDRLSMSNMLASTDGKDFVENRRNSSLSDRYGFGADVKFDHHFDKKGRKISVGLDYQGHVGNGDGERVDTMKTSTSKQWLTIGDDNRQNNFSFNAGYDEPLVGENFRFNVSYRLEGDFSETKKMAFDELLKQTDVINTQDFTYRNINNTASVGLRFNTADRSLSIAADARYVRSDQLRDERFPASYTQPLAYEHLSPQLLLNYMKNAFSLNVSYSEMSIIPSLEQTRGVIDNSSTLYLSAGNPGLDASTSRIASVRLSLGSMRSASSWSLSASYTNDSDVIVRKTVYFGQDTYLPEYGYTAKAGSQLSTPVNVGNASRVSATVGWSGYPSAIKSSLYADIHYGFSSRPFMYGDYLQKNASHSLDLSLNFISGFSRYFELSVFSTTSIGRELLDGSVLYDSFTENLTVQARGNFLKHFWVGTDFTYFVERTTMEDLGYDRIKWDMSLTYKFGKKNRSELTLACIDILNKVNSTEINVYDNYIRTAYNTIFGRGIYLSFKYTFK</sequence>
<dbReference type="EMBL" id="JADIMD010000066">
    <property type="protein sequence ID" value="MBO8474543.1"/>
    <property type="molecule type" value="Genomic_DNA"/>
</dbReference>
<reference evidence="1" key="2">
    <citation type="journal article" date="2021" name="PeerJ">
        <title>Extensive microbial diversity within the chicken gut microbiome revealed by metagenomics and culture.</title>
        <authorList>
            <person name="Gilroy R."/>
            <person name="Ravi A."/>
            <person name="Getino M."/>
            <person name="Pursley I."/>
            <person name="Horton D.L."/>
            <person name="Alikhan N.F."/>
            <person name="Baker D."/>
            <person name="Gharbi K."/>
            <person name="Hall N."/>
            <person name="Watson M."/>
            <person name="Adriaenssens E.M."/>
            <person name="Foster-Nyarko E."/>
            <person name="Jarju S."/>
            <person name="Secka A."/>
            <person name="Antonio M."/>
            <person name="Oren A."/>
            <person name="Chaudhuri R.R."/>
            <person name="La Ragione R."/>
            <person name="Hildebrand F."/>
            <person name="Pallen M.J."/>
        </authorList>
    </citation>
    <scope>NUCLEOTIDE SEQUENCE</scope>
    <source>
        <strain evidence="1">B1-13419</strain>
    </source>
</reference>